<dbReference type="InterPro" id="IPR012997">
    <property type="entry name" value="RplA"/>
</dbReference>
<evidence type="ECO:0000259" key="7">
    <source>
        <dbReference type="PROSITE" id="PS51724"/>
    </source>
</evidence>
<dbReference type="InterPro" id="IPR034718">
    <property type="entry name" value="RlpA"/>
</dbReference>
<organism evidence="8 9">
    <name type="scientific">Rufibacter immobilis</name>
    <dbReference type="NCBI Taxonomy" id="1348778"/>
    <lineage>
        <taxon>Bacteria</taxon>
        <taxon>Pseudomonadati</taxon>
        <taxon>Bacteroidota</taxon>
        <taxon>Cytophagia</taxon>
        <taxon>Cytophagales</taxon>
        <taxon>Hymenobacteraceae</taxon>
        <taxon>Rufibacter</taxon>
    </lineage>
</organism>
<dbReference type="EMBL" id="RJJE01000002">
    <property type="protein sequence ID" value="RNI32512.1"/>
    <property type="molecule type" value="Genomic_DNA"/>
</dbReference>
<dbReference type="InterPro" id="IPR009009">
    <property type="entry name" value="RlpA-like_DPBB"/>
</dbReference>
<name>A0A3M9N3Y6_9BACT</name>
<dbReference type="SUPFAM" id="SSF110997">
    <property type="entry name" value="Sporulation related repeat"/>
    <property type="match status" value="1"/>
</dbReference>
<dbReference type="PROSITE" id="PS51724">
    <property type="entry name" value="SPOR"/>
    <property type="match status" value="1"/>
</dbReference>
<evidence type="ECO:0000256" key="5">
    <source>
        <dbReference type="RuleBase" id="RU003495"/>
    </source>
</evidence>
<comment type="caution">
    <text evidence="8">The sequence shown here is derived from an EMBL/GenBank/DDBJ whole genome shotgun (WGS) entry which is preliminary data.</text>
</comment>
<dbReference type="AlphaFoldDB" id="A0A3M9N3Y6"/>
<feature type="domain" description="SPOR" evidence="7">
    <location>
        <begin position="187"/>
        <end position="270"/>
    </location>
</feature>
<evidence type="ECO:0000256" key="2">
    <source>
        <dbReference type="ARBA" id="ARBA00023239"/>
    </source>
</evidence>
<dbReference type="InterPro" id="IPR007730">
    <property type="entry name" value="SPOR-like_dom"/>
</dbReference>
<keyword evidence="3 4" id="KW-0961">Cell wall biogenesis/degradation</keyword>
<evidence type="ECO:0000256" key="4">
    <source>
        <dbReference type="HAMAP-Rule" id="MF_02071"/>
    </source>
</evidence>
<dbReference type="Pfam" id="PF03330">
    <property type="entry name" value="DPBB_1"/>
    <property type="match status" value="1"/>
</dbReference>
<dbReference type="OrthoDB" id="9779128at2"/>
<comment type="function">
    <text evidence="4">Lytic transglycosylase with a strong preference for naked glycan strands that lack stem peptides.</text>
</comment>
<protein>
    <recommendedName>
        <fullName evidence="4">Probable endolytic peptidoglycan transglycosylase RlpA</fullName>
        <ecNumber evidence="4">4.2.2.-</ecNumber>
    </recommendedName>
</protein>
<keyword evidence="6" id="KW-0175">Coiled coil</keyword>
<dbReference type="Pfam" id="PF05036">
    <property type="entry name" value="SPOR"/>
    <property type="match status" value="1"/>
</dbReference>
<keyword evidence="2 4" id="KW-0456">Lyase</keyword>
<dbReference type="SUPFAM" id="SSF50685">
    <property type="entry name" value="Barwin-like endoglucanases"/>
    <property type="match status" value="1"/>
</dbReference>
<dbReference type="CDD" id="cd22268">
    <property type="entry name" value="DPBB_RlpA-like"/>
    <property type="match status" value="1"/>
</dbReference>
<gene>
    <name evidence="4" type="primary">rlpA</name>
    <name evidence="8" type="ORF">EFA69_04100</name>
</gene>
<evidence type="ECO:0000313" key="9">
    <source>
        <dbReference type="Proteomes" id="UP000271010"/>
    </source>
</evidence>
<evidence type="ECO:0000313" key="8">
    <source>
        <dbReference type="EMBL" id="RNI32512.1"/>
    </source>
</evidence>
<dbReference type="Gene3D" id="3.30.70.1070">
    <property type="entry name" value="Sporulation related repeat"/>
    <property type="match status" value="1"/>
</dbReference>
<comment type="similarity">
    <text evidence="4 5">Belongs to the RlpA family.</text>
</comment>
<feature type="chain" id="PRO_5018340705" description="Probable endolytic peptidoglycan transglycosylase RlpA" evidence="4">
    <location>
        <begin position="22"/>
        <end position="279"/>
    </location>
</feature>
<feature type="signal peptide" evidence="4">
    <location>
        <begin position="1"/>
        <end position="21"/>
    </location>
</feature>
<reference evidence="8 9" key="1">
    <citation type="submission" date="2018-11" db="EMBL/GenBank/DDBJ databases">
        <title>Rufibacter latericius sp. nov., isolated from water in Baiyang Lake.</title>
        <authorList>
            <person name="Yang Y."/>
        </authorList>
    </citation>
    <scope>NUCLEOTIDE SEQUENCE [LARGE SCALE GENOMIC DNA]</scope>
    <source>
        <strain evidence="8 9">MCC P1</strain>
    </source>
</reference>
<dbReference type="RefSeq" id="WP_123131812.1">
    <property type="nucleotide sequence ID" value="NZ_RJJE01000002.1"/>
</dbReference>
<dbReference type="GO" id="GO:0042834">
    <property type="term" value="F:peptidoglycan binding"/>
    <property type="evidence" value="ECO:0007669"/>
    <property type="project" value="InterPro"/>
</dbReference>
<dbReference type="GO" id="GO:0008932">
    <property type="term" value="F:lytic endotransglycosylase activity"/>
    <property type="evidence" value="ECO:0007669"/>
    <property type="project" value="UniProtKB-UniRule"/>
</dbReference>
<evidence type="ECO:0000256" key="1">
    <source>
        <dbReference type="ARBA" id="ARBA00022729"/>
    </source>
</evidence>
<keyword evidence="9" id="KW-1185">Reference proteome</keyword>
<dbReference type="Proteomes" id="UP000271010">
    <property type="component" value="Unassembled WGS sequence"/>
</dbReference>
<dbReference type="PANTHER" id="PTHR34183">
    <property type="entry name" value="ENDOLYTIC PEPTIDOGLYCAN TRANSGLYCOSYLASE RLPA"/>
    <property type="match status" value="1"/>
</dbReference>
<dbReference type="Gene3D" id="2.40.40.10">
    <property type="entry name" value="RlpA-like domain"/>
    <property type="match status" value="1"/>
</dbReference>
<accession>A0A3M9N3Y6</accession>
<dbReference type="EC" id="4.2.2.-" evidence="4"/>
<dbReference type="PANTHER" id="PTHR34183:SF8">
    <property type="entry name" value="ENDOLYTIC PEPTIDOGLYCAN TRANSGLYCOSYLASE RLPA-RELATED"/>
    <property type="match status" value="1"/>
</dbReference>
<dbReference type="HAMAP" id="MF_02071">
    <property type="entry name" value="RlpA"/>
    <property type="match status" value="1"/>
</dbReference>
<sequence precursor="true">MGIQKICYALTVLIISFFSFAPIATGQDVGDKQSGLASWYGVKYHGRPTSSGEIYNRHKLTAAHNQLPLGSKVRVTNVATGQSVVVRINDRGPFRGARIIDLSEAAARKIKYRRNGLAEVVVEVIELPEAFLASRAKAEKAAAEEEKEALALANEQATGTPVETPLVKPVVTENAAVVAPAPAVPAALQQKAFVVQAGSFGSLSNAEAQVEKLRSMYEKMPIALVEETINGRRVHRILAGRFVSKATAEQARQDLAKRGITGLVREMAEPAALASSGTH</sequence>
<dbReference type="NCBIfam" id="TIGR00413">
    <property type="entry name" value="rlpA"/>
    <property type="match status" value="1"/>
</dbReference>
<evidence type="ECO:0000256" key="6">
    <source>
        <dbReference type="SAM" id="Coils"/>
    </source>
</evidence>
<dbReference type="GO" id="GO:0071555">
    <property type="term" value="P:cell wall organization"/>
    <property type="evidence" value="ECO:0007669"/>
    <property type="project" value="UniProtKB-KW"/>
</dbReference>
<feature type="coiled-coil region" evidence="6">
    <location>
        <begin position="133"/>
        <end position="160"/>
    </location>
</feature>
<keyword evidence="1 4" id="KW-0732">Signal</keyword>
<dbReference type="InterPro" id="IPR036680">
    <property type="entry name" value="SPOR-like_sf"/>
</dbReference>
<evidence type="ECO:0000256" key="3">
    <source>
        <dbReference type="ARBA" id="ARBA00023316"/>
    </source>
</evidence>
<dbReference type="GO" id="GO:0000270">
    <property type="term" value="P:peptidoglycan metabolic process"/>
    <property type="evidence" value="ECO:0007669"/>
    <property type="project" value="UniProtKB-UniRule"/>
</dbReference>
<dbReference type="InterPro" id="IPR036908">
    <property type="entry name" value="RlpA-like_sf"/>
</dbReference>
<proteinExistence type="inferred from homology"/>